<protein>
    <submittedName>
        <fullName evidence="3">Uncharacterized protein</fullName>
    </submittedName>
</protein>
<sequence length="567" mass="63496">MGKKDVVFAIAACFREACHHPFLVAILCFMVFLHRSFPCLFSLLLSVFPVIFCTFLLLGVLLSYSQPELPKTERDHEERIHTGAHFKPQLTQEVDIIERDDRSSKVQFGFQSSSKFGNDKCVSSCDDSKHVDAEQHEEEDDENLDSLSDRTSVVDIVPILDELHPLLDNGIESEDSMGEETKLLQDEDDEETHGSEGCLSTSAFKWTEEDEKNVMEVGSSELERNQILERVMERRKSRKCVSMMGVNELSSLESSSPQNNIQPHIIVTKRHNPFDLLSGDTYNEQDGLPPIPGSAPSVLIPRQNPFNIPYDISIENSQLDFQPKDAFYHRSRTFSAGPYGSCFFDEETSYSGAYTHSNDSKSSSVTETDSMGSKNPDDTNVINEDIEENKNFVSEHVGHGSESSEEDESLELGMRNIIVDEIVMNSSNSISTSSSSSSSEASERISIENEKNLCVDNGISSQLSMDGSELDEESGRKGEPVYDISPPRVRRNFSSSSIVFDLHEPWFPPVQVKRTVSFAEGVIMMGSNRERDIMSSPFAKEKTFGRTPKQEQLFPSMSDANTQESLS</sequence>
<feature type="region of interest" description="Disordered" evidence="1">
    <location>
        <begin position="428"/>
        <end position="483"/>
    </location>
</feature>
<proteinExistence type="predicted"/>
<accession>A0AAV0D4U5</accession>
<keyword evidence="2" id="KW-0812">Transmembrane</keyword>
<keyword evidence="2" id="KW-1133">Transmembrane helix</keyword>
<feature type="region of interest" description="Disordered" evidence="1">
    <location>
        <begin position="353"/>
        <end position="381"/>
    </location>
</feature>
<organism evidence="3 4">
    <name type="scientific">Cuscuta epithymum</name>
    <dbReference type="NCBI Taxonomy" id="186058"/>
    <lineage>
        <taxon>Eukaryota</taxon>
        <taxon>Viridiplantae</taxon>
        <taxon>Streptophyta</taxon>
        <taxon>Embryophyta</taxon>
        <taxon>Tracheophyta</taxon>
        <taxon>Spermatophyta</taxon>
        <taxon>Magnoliopsida</taxon>
        <taxon>eudicotyledons</taxon>
        <taxon>Gunneridae</taxon>
        <taxon>Pentapetalae</taxon>
        <taxon>asterids</taxon>
        <taxon>lamiids</taxon>
        <taxon>Solanales</taxon>
        <taxon>Convolvulaceae</taxon>
        <taxon>Cuscuteae</taxon>
        <taxon>Cuscuta</taxon>
        <taxon>Cuscuta subgen. Cuscuta</taxon>
    </lineage>
</organism>
<feature type="compositionally biased region" description="Low complexity" evidence="1">
    <location>
        <begin position="428"/>
        <end position="440"/>
    </location>
</feature>
<evidence type="ECO:0000256" key="2">
    <source>
        <dbReference type="SAM" id="Phobius"/>
    </source>
</evidence>
<dbReference type="Proteomes" id="UP001152523">
    <property type="component" value="Unassembled WGS sequence"/>
</dbReference>
<feature type="compositionally biased region" description="Polar residues" evidence="1">
    <location>
        <begin position="553"/>
        <end position="567"/>
    </location>
</feature>
<comment type="caution">
    <text evidence="3">The sequence shown here is derived from an EMBL/GenBank/DDBJ whole genome shotgun (WGS) entry which is preliminary data.</text>
</comment>
<feature type="compositionally biased region" description="Basic and acidic residues" evidence="1">
    <location>
        <begin position="441"/>
        <end position="453"/>
    </location>
</feature>
<dbReference type="EMBL" id="CAMAPF010000066">
    <property type="protein sequence ID" value="CAH9091146.1"/>
    <property type="molecule type" value="Genomic_DNA"/>
</dbReference>
<evidence type="ECO:0000256" key="1">
    <source>
        <dbReference type="SAM" id="MobiDB-lite"/>
    </source>
</evidence>
<dbReference type="PANTHER" id="PTHR33870:SF4">
    <property type="entry name" value="CARDIOMYOPATHY-ASSOCIATED PROTEIN"/>
    <property type="match status" value="1"/>
</dbReference>
<reference evidence="3" key="1">
    <citation type="submission" date="2022-07" db="EMBL/GenBank/DDBJ databases">
        <authorList>
            <person name="Macas J."/>
            <person name="Novak P."/>
            <person name="Neumann P."/>
        </authorList>
    </citation>
    <scope>NUCLEOTIDE SEQUENCE</scope>
</reference>
<evidence type="ECO:0000313" key="3">
    <source>
        <dbReference type="EMBL" id="CAH9091146.1"/>
    </source>
</evidence>
<dbReference type="AlphaFoldDB" id="A0AAV0D4U5"/>
<evidence type="ECO:0000313" key="4">
    <source>
        <dbReference type="Proteomes" id="UP001152523"/>
    </source>
</evidence>
<gene>
    <name evidence="3" type="ORF">CEPIT_LOCUS11575</name>
</gene>
<keyword evidence="2" id="KW-0472">Membrane</keyword>
<feature type="transmembrane region" description="Helical" evidence="2">
    <location>
        <begin position="40"/>
        <end position="64"/>
    </location>
</feature>
<keyword evidence="4" id="KW-1185">Reference proteome</keyword>
<feature type="region of interest" description="Disordered" evidence="1">
    <location>
        <begin position="536"/>
        <end position="567"/>
    </location>
</feature>
<name>A0AAV0D4U5_9ASTE</name>
<dbReference type="PANTHER" id="PTHR33870">
    <property type="entry name" value="CARDIOMYOPATHY-ASSOCIATED PROTEIN"/>
    <property type="match status" value="1"/>
</dbReference>